<gene>
    <name evidence="1" type="ORF">IQ782_20410</name>
</gene>
<comment type="caution">
    <text evidence="1">The sequence shown here is derived from an EMBL/GenBank/DDBJ whole genome shotgun (WGS) entry which is preliminary data.</text>
</comment>
<protein>
    <submittedName>
        <fullName evidence="1">Uncharacterized protein</fullName>
    </submittedName>
</protein>
<reference evidence="1 2" key="1">
    <citation type="journal article" date="2021" name="Int. J. Syst. Evol. Microbiol.">
        <title>Salipiger mangrovisoli sp. nov., isolated from mangrove soil and the proposal for the reclassification of Paraphaeobacter pallidus as Salipiger pallidus comb. nov.</title>
        <authorList>
            <person name="Du J."/>
            <person name="Liu Y."/>
            <person name="Pei T."/>
            <person name="Deng M.R."/>
            <person name="Zhu H."/>
        </authorList>
    </citation>
    <scope>NUCLEOTIDE SEQUENCE [LARGE SCALE GENOMIC DNA]</scope>
    <source>
        <strain evidence="1 2">6D45A</strain>
    </source>
</reference>
<accession>A0ABR9X6R5</accession>
<dbReference type="EMBL" id="JADFFK010000017">
    <property type="protein sequence ID" value="MBE9639222.1"/>
    <property type="molecule type" value="Genomic_DNA"/>
</dbReference>
<proteinExistence type="predicted"/>
<organism evidence="1 2">
    <name type="scientific">Salipiger mangrovisoli</name>
    <dbReference type="NCBI Taxonomy" id="2865933"/>
    <lineage>
        <taxon>Bacteria</taxon>
        <taxon>Pseudomonadati</taxon>
        <taxon>Pseudomonadota</taxon>
        <taxon>Alphaproteobacteria</taxon>
        <taxon>Rhodobacterales</taxon>
        <taxon>Roseobacteraceae</taxon>
        <taxon>Salipiger</taxon>
    </lineage>
</organism>
<name>A0ABR9X6R5_9RHOB</name>
<keyword evidence="2" id="KW-1185">Reference proteome</keyword>
<dbReference type="RefSeq" id="WP_194136509.1">
    <property type="nucleotide sequence ID" value="NZ_JADFFK010000017.1"/>
</dbReference>
<evidence type="ECO:0000313" key="1">
    <source>
        <dbReference type="EMBL" id="MBE9639222.1"/>
    </source>
</evidence>
<dbReference type="Proteomes" id="UP000607796">
    <property type="component" value="Unassembled WGS sequence"/>
</dbReference>
<evidence type="ECO:0000313" key="2">
    <source>
        <dbReference type="Proteomes" id="UP000607796"/>
    </source>
</evidence>
<sequence length="56" mass="6220">MGIFTREQSQVVEKLLECGLSDFDIARKVSARGEDPEILIDAVGTVRERRRASASL</sequence>